<feature type="compositionally biased region" description="Basic and acidic residues" evidence="1">
    <location>
        <begin position="36"/>
        <end position="48"/>
    </location>
</feature>
<evidence type="ECO:0000256" key="1">
    <source>
        <dbReference type="SAM" id="MobiDB-lite"/>
    </source>
</evidence>
<dbReference type="Gene3D" id="3.40.50.790">
    <property type="match status" value="1"/>
</dbReference>
<dbReference type="RefSeq" id="XP_007778996.1">
    <property type="nucleotide sequence ID" value="XM_007780806.1"/>
</dbReference>
<dbReference type="InterPro" id="IPR016095">
    <property type="entry name" value="Ribosomal_uL1_3-a/b-sand"/>
</dbReference>
<dbReference type="GeneID" id="19900218"/>
<evidence type="ECO:0000313" key="3">
    <source>
        <dbReference type="Proteomes" id="UP000016924"/>
    </source>
</evidence>
<feature type="compositionally biased region" description="Acidic residues" evidence="1">
    <location>
        <begin position="59"/>
        <end position="69"/>
    </location>
</feature>
<feature type="compositionally biased region" description="Basic residues" evidence="1">
    <location>
        <begin position="407"/>
        <end position="419"/>
    </location>
</feature>
<dbReference type="HOGENOM" id="CLU_026457_5_0_1"/>
<feature type="compositionally biased region" description="Basic and acidic residues" evidence="1">
    <location>
        <begin position="325"/>
        <end position="342"/>
    </location>
</feature>
<proteinExistence type="predicted"/>
<dbReference type="GO" id="GO:0003723">
    <property type="term" value="F:RNA binding"/>
    <property type="evidence" value="ECO:0007669"/>
    <property type="project" value="InterPro"/>
</dbReference>
<sequence length="419" mass="46160">MAPASSALTTKPQSGTPYQLDTNQTLRAAQALLKHISTETKRTDEQSTKRNLLANDNTGSDEEAGEEDEVPIWLSVTTKKHITDQKRLKPKAIPIPHSLHNSPTSRICLITASPQRTYKDLIAHPSFPTTLSARINRVIDISKLKSKYKSYESRRQLFGEYDIFLADDRVITFLPKVLGKVFYGTTAKRPIPVSLTGNAKPPPKNAEGRRPVEKRQDSKGRPLPGGVGLVGEPKDVAREIEKTLSAALVHLSPSTTTAVRVGLASWTPEKVVQNVEAVVDGLVKIIPKGMRGVRAIHIKGPNTMALPVWLADELWEDEADVLEKKWAPKEAEEPKMIEGGKEKKNKKRKSMDAVEEVDAEKPKKKSKQSGDDDLAKEIALRKEKLRKQKEDAIVEAGAVQPADGVKAKKNKKSKAAIVA</sequence>
<gene>
    <name evidence="2" type="ORF">W97_02907</name>
</gene>
<dbReference type="PANTHER" id="PTHR23105">
    <property type="entry name" value="RIBOSOMAL PROTEIN L7AE FAMILY MEMBER"/>
    <property type="match status" value="1"/>
</dbReference>
<feature type="region of interest" description="Disordered" evidence="1">
    <location>
        <begin position="36"/>
        <end position="69"/>
    </location>
</feature>
<dbReference type="Proteomes" id="UP000016924">
    <property type="component" value="Unassembled WGS sequence"/>
</dbReference>
<feature type="region of interest" description="Disordered" evidence="1">
    <location>
        <begin position="192"/>
        <end position="230"/>
    </location>
</feature>
<dbReference type="AlphaFoldDB" id="R7YPE7"/>
<dbReference type="EMBL" id="JH767564">
    <property type="protein sequence ID" value="EON63679.1"/>
    <property type="molecule type" value="Genomic_DNA"/>
</dbReference>
<dbReference type="OMA" id="PQRAYKN"/>
<dbReference type="Pfam" id="PF00687">
    <property type="entry name" value="Ribosomal_L1"/>
    <property type="match status" value="1"/>
</dbReference>
<dbReference type="SUPFAM" id="SSF56808">
    <property type="entry name" value="Ribosomal protein L1"/>
    <property type="match status" value="1"/>
</dbReference>
<feature type="region of interest" description="Disordered" evidence="1">
    <location>
        <begin position="325"/>
        <end position="419"/>
    </location>
</feature>
<dbReference type="InterPro" id="IPR023674">
    <property type="entry name" value="Ribosomal_uL1-like"/>
</dbReference>
<evidence type="ECO:0008006" key="4">
    <source>
        <dbReference type="Google" id="ProtNLM"/>
    </source>
</evidence>
<keyword evidence="3" id="KW-1185">Reference proteome</keyword>
<dbReference type="OrthoDB" id="10251727at2759"/>
<feature type="compositionally biased region" description="Basic and acidic residues" evidence="1">
    <location>
        <begin position="206"/>
        <end position="220"/>
    </location>
</feature>
<protein>
    <recommendedName>
        <fullName evidence="4">Ribosomal protein L1</fullName>
    </recommendedName>
</protein>
<reference evidence="3" key="1">
    <citation type="submission" date="2012-06" db="EMBL/GenBank/DDBJ databases">
        <title>The genome sequence of Coniosporium apollinis CBS 100218.</title>
        <authorList>
            <consortium name="The Broad Institute Genome Sequencing Platform"/>
            <person name="Cuomo C."/>
            <person name="Gorbushina A."/>
            <person name="Noack S."/>
            <person name="Walker B."/>
            <person name="Young S.K."/>
            <person name="Zeng Q."/>
            <person name="Gargeya S."/>
            <person name="Fitzgerald M."/>
            <person name="Haas B."/>
            <person name="Abouelleil A."/>
            <person name="Alvarado L."/>
            <person name="Arachchi H.M."/>
            <person name="Berlin A.M."/>
            <person name="Chapman S.B."/>
            <person name="Goldberg J."/>
            <person name="Griggs A."/>
            <person name="Gujja S."/>
            <person name="Hansen M."/>
            <person name="Howarth C."/>
            <person name="Imamovic A."/>
            <person name="Larimer J."/>
            <person name="McCowan C."/>
            <person name="Montmayeur A."/>
            <person name="Murphy C."/>
            <person name="Neiman D."/>
            <person name="Pearson M."/>
            <person name="Priest M."/>
            <person name="Roberts A."/>
            <person name="Saif S."/>
            <person name="Shea T."/>
            <person name="Sisk P."/>
            <person name="Sykes S."/>
            <person name="Wortman J."/>
            <person name="Nusbaum C."/>
            <person name="Birren B."/>
        </authorList>
    </citation>
    <scope>NUCLEOTIDE SEQUENCE [LARGE SCALE GENOMIC DNA]</scope>
    <source>
        <strain evidence="3">CBS 100218</strain>
    </source>
</reference>
<feature type="region of interest" description="Disordered" evidence="1">
    <location>
        <begin position="1"/>
        <end position="22"/>
    </location>
</feature>
<feature type="compositionally biased region" description="Basic and acidic residues" evidence="1">
    <location>
        <begin position="368"/>
        <end position="392"/>
    </location>
</feature>
<dbReference type="InterPro" id="IPR050257">
    <property type="entry name" value="eL8/uL1-like"/>
</dbReference>
<dbReference type="eggNOG" id="KOG1685">
    <property type="taxonomic scope" value="Eukaryota"/>
</dbReference>
<dbReference type="InterPro" id="IPR028364">
    <property type="entry name" value="Ribosomal_uL1/biogenesis"/>
</dbReference>
<dbReference type="CDD" id="cd00403">
    <property type="entry name" value="Ribosomal_L1"/>
    <property type="match status" value="1"/>
</dbReference>
<name>R7YPE7_CONA1</name>
<dbReference type="STRING" id="1168221.R7YPE7"/>
<accession>R7YPE7</accession>
<organism evidence="2 3">
    <name type="scientific">Coniosporium apollinis (strain CBS 100218)</name>
    <name type="common">Rock-inhabiting black yeast</name>
    <dbReference type="NCBI Taxonomy" id="1168221"/>
    <lineage>
        <taxon>Eukaryota</taxon>
        <taxon>Fungi</taxon>
        <taxon>Dikarya</taxon>
        <taxon>Ascomycota</taxon>
        <taxon>Pezizomycotina</taxon>
        <taxon>Dothideomycetes</taxon>
        <taxon>Dothideomycetes incertae sedis</taxon>
        <taxon>Coniosporium</taxon>
    </lineage>
</organism>
<evidence type="ECO:0000313" key="2">
    <source>
        <dbReference type="EMBL" id="EON63679.1"/>
    </source>
</evidence>